<proteinExistence type="predicted"/>
<comment type="caution">
    <text evidence="1">The sequence shown here is derived from an EMBL/GenBank/DDBJ whole genome shotgun (WGS) entry which is preliminary data.</text>
</comment>
<reference evidence="2" key="1">
    <citation type="journal article" date="2016" name="Nat. Commun.">
        <title>The Gonium pectorale genome demonstrates co-option of cell cycle regulation during the evolution of multicellularity.</title>
        <authorList>
            <person name="Hanschen E.R."/>
            <person name="Marriage T.N."/>
            <person name="Ferris P.J."/>
            <person name="Hamaji T."/>
            <person name="Toyoda A."/>
            <person name="Fujiyama A."/>
            <person name="Neme R."/>
            <person name="Noguchi H."/>
            <person name="Minakuchi Y."/>
            <person name="Suzuki M."/>
            <person name="Kawai-Toyooka H."/>
            <person name="Smith D.R."/>
            <person name="Sparks H."/>
            <person name="Anderson J."/>
            <person name="Bakaric R."/>
            <person name="Luria V."/>
            <person name="Karger A."/>
            <person name="Kirschner M.W."/>
            <person name="Durand P.M."/>
            <person name="Michod R.E."/>
            <person name="Nozaki H."/>
            <person name="Olson B.J."/>
        </authorList>
    </citation>
    <scope>NUCLEOTIDE SEQUENCE [LARGE SCALE GENOMIC DNA]</scope>
    <source>
        <strain evidence="2">NIES-2863</strain>
    </source>
</reference>
<dbReference type="AlphaFoldDB" id="A0A150G480"/>
<name>A0A150G480_GONPE</name>
<organism evidence="1 2">
    <name type="scientific">Gonium pectorale</name>
    <name type="common">Green alga</name>
    <dbReference type="NCBI Taxonomy" id="33097"/>
    <lineage>
        <taxon>Eukaryota</taxon>
        <taxon>Viridiplantae</taxon>
        <taxon>Chlorophyta</taxon>
        <taxon>core chlorophytes</taxon>
        <taxon>Chlorophyceae</taxon>
        <taxon>CS clade</taxon>
        <taxon>Chlamydomonadales</taxon>
        <taxon>Volvocaceae</taxon>
        <taxon>Gonium</taxon>
    </lineage>
</organism>
<dbReference type="InterPro" id="IPR010865">
    <property type="entry name" value="DUF1499"/>
</dbReference>
<gene>
    <name evidence="1" type="ORF">GPECTOR_63g15</name>
</gene>
<dbReference type="Proteomes" id="UP000075714">
    <property type="component" value="Unassembled WGS sequence"/>
</dbReference>
<dbReference type="EMBL" id="LSYV01000064">
    <property type="protein sequence ID" value="KXZ44686.1"/>
    <property type="molecule type" value="Genomic_DNA"/>
</dbReference>
<sequence length="200" mass="20919">MKTPYAFHAVPDLEDPPAFVVARHGPLPEAWKANIRAAYGDLAPLRVGVPASALSDAQQHPGDAAAASGSVGTEAGHQAAANLVLDAVVAAAKAMPRWELVLTQRGTTTSSDLLVEAVATTRLMRFRDDIIIRVRAEATGRQEAVAGGSGMEAGAQMIVRVDVRSKSRLGKGDLGANAARIRAFLGKLRAELVAAELKPL</sequence>
<dbReference type="Pfam" id="PF07386">
    <property type="entry name" value="DUF1499"/>
    <property type="match status" value="1"/>
</dbReference>
<keyword evidence="2" id="KW-1185">Reference proteome</keyword>
<dbReference type="OrthoDB" id="540864at2759"/>
<accession>A0A150G480</accession>
<evidence type="ECO:0000313" key="1">
    <source>
        <dbReference type="EMBL" id="KXZ44686.1"/>
    </source>
</evidence>
<evidence type="ECO:0000313" key="2">
    <source>
        <dbReference type="Proteomes" id="UP000075714"/>
    </source>
</evidence>
<protein>
    <submittedName>
        <fullName evidence="1">Uncharacterized protein</fullName>
    </submittedName>
</protein>